<evidence type="ECO:0000313" key="3">
    <source>
        <dbReference type="Proteomes" id="UP001187192"/>
    </source>
</evidence>
<evidence type="ECO:0000256" key="1">
    <source>
        <dbReference type="SAM" id="MobiDB-lite"/>
    </source>
</evidence>
<dbReference type="EMBL" id="BTGU01003952">
    <property type="protein sequence ID" value="GMN20943.1"/>
    <property type="molecule type" value="Genomic_DNA"/>
</dbReference>
<sequence>MPCHSPLADESMMSQASHLVDDPRVLRKLKDLEEKIEKMNREFHNNQTWARGGSRGGDRVVSEGVGFENGRDVNVMASDNEDVVRDVRDSVDVGMENYEGVGVENSEGIGVENDRDIGFQNSGGGVIENCENGGDNLKNIEMNVLYYHSPISSNDCANGEDVSEVEQPER</sequence>
<feature type="compositionally biased region" description="Acidic residues" evidence="1">
    <location>
        <begin position="161"/>
        <end position="170"/>
    </location>
</feature>
<proteinExistence type="predicted"/>
<organism evidence="2 3">
    <name type="scientific">Ficus carica</name>
    <name type="common">Common fig</name>
    <dbReference type="NCBI Taxonomy" id="3494"/>
    <lineage>
        <taxon>Eukaryota</taxon>
        <taxon>Viridiplantae</taxon>
        <taxon>Streptophyta</taxon>
        <taxon>Embryophyta</taxon>
        <taxon>Tracheophyta</taxon>
        <taxon>Spermatophyta</taxon>
        <taxon>Magnoliopsida</taxon>
        <taxon>eudicotyledons</taxon>
        <taxon>Gunneridae</taxon>
        <taxon>Pentapetalae</taxon>
        <taxon>rosids</taxon>
        <taxon>fabids</taxon>
        <taxon>Rosales</taxon>
        <taxon>Moraceae</taxon>
        <taxon>Ficeae</taxon>
        <taxon>Ficus</taxon>
    </lineage>
</organism>
<gene>
    <name evidence="2" type="ORF">TIFTF001_045409</name>
</gene>
<accession>A0AA87YR73</accession>
<dbReference type="AlphaFoldDB" id="A0AA87YR73"/>
<evidence type="ECO:0000313" key="2">
    <source>
        <dbReference type="EMBL" id="GMN20943.1"/>
    </source>
</evidence>
<keyword evidence="3" id="KW-1185">Reference proteome</keyword>
<feature type="region of interest" description="Disordered" evidence="1">
    <location>
        <begin position="151"/>
        <end position="170"/>
    </location>
</feature>
<dbReference type="Proteomes" id="UP001187192">
    <property type="component" value="Unassembled WGS sequence"/>
</dbReference>
<comment type="caution">
    <text evidence="2">The sequence shown here is derived from an EMBL/GenBank/DDBJ whole genome shotgun (WGS) entry which is preliminary data.</text>
</comment>
<name>A0AA87YR73_FICCA</name>
<protein>
    <submittedName>
        <fullName evidence="2">Uncharacterized protein</fullName>
    </submittedName>
</protein>
<reference evidence="2" key="1">
    <citation type="submission" date="2023-07" db="EMBL/GenBank/DDBJ databases">
        <title>draft genome sequence of fig (Ficus carica).</title>
        <authorList>
            <person name="Takahashi T."/>
            <person name="Nishimura K."/>
        </authorList>
    </citation>
    <scope>NUCLEOTIDE SEQUENCE</scope>
</reference>